<evidence type="ECO:0000313" key="1">
    <source>
        <dbReference type="EMBL" id="VDL64418.1"/>
    </source>
</evidence>
<dbReference type="AlphaFoldDB" id="A0A0N4XF43"/>
<reference evidence="3" key="1">
    <citation type="submission" date="2017-02" db="UniProtKB">
        <authorList>
            <consortium name="WormBaseParasite"/>
        </authorList>
    </citation>
    <scope>IDENTIFICATION</scope>
</reference>
<accession>A0A0N4XF43</accession>
<evidence type="ECO:0000313" key="2">
    <source>
        <dbReference type="Proteomes" id="UP000271162"/>
    </source>
</evidence>
<dbReference type="EMBL" id="UYSL01000788">
    <property type="protein sequence ID" value="VDL64418.1"/>
    <property type="molecule type" value="Genomic_DNA"/>
</dbReference>
<gene>
    <name evidence="1" type="ORF">NBR_LOCUS1146</name>
</gene>
<dbReference type="Proteomes" id="UP000271162">
    <property type="component" value="Unassembled WGS sequence"/>
</dbReference>
<evidence type="ECO:0000313" key="3">
    <source>
        <dbReference type="WBParaSite" id="NBR_0000114501-mRNA-1"/>
    </source>
</evidence>
<reference evidence="1 2" key="2">
    <citation type="submission" date="2018-11" db="EMBL/GenBank/DDBJ databases">
        <authorList>
            <consortium name="Pathogen Informatics"/>
        </authorList>
    </citation>
    <scope>NUCLEOTIDE SEQUENCE [LARGE SCALE GENOMIC DNA]</scope>
</reference>
<protein>
    <submittedName>
        <fullName evidence="3">CRISPR type III-B/RAMP module-associated protein Cmr5</fullName>
    </submittedName>
</protein>
<organism evidence="3">
    <name type="scientific">Nippostrongylus brasiliensis</name>
    <name type="common">Rat hookworm</name>
    <dbReference type="NCBI Taxonomy" id="27835"/>
    <lineage>
        <taxon>Eukaryota</taxon>
        <taxon>Metazoa</taxon>
        <taxon>Ecdysozoa</taxon>
        <taxon>Nematoda</taxon>
        <taxon>Chromadorea</taxon>
        <taxon>Rhabditida</taxon>
        <taxon>Rhabditina</taxon>
        <taxon>Rhabditomorpha</taxon>
        <taxon>Strongyloidea</taxon>
        <taxon>Heligmosomidae</taxon>
        <taxon>Nippostrongylus</taxon>
    </lineage>
</organism>
<name>A0A0N4XF43_NIPBR</name>
<proteinExistence type="predicted"/>
<dbReference type="WBParaSite" id="NBR_0000114501-mRNA-1">
    <property type="protein sequence ID" value="NBR_0000114501-mRNA-1"/>
    <property type="gene ID" value="NBR_0000114501"/>
</dbReference>
<keyword evidence="2" id="KW-1185">Reference proteome</keyword>
<sequence>MKLAYRTNEKVRRNLVGDSFKNDRQRISDANEAVLAVLDKVSKEEVFSALRAALVAEVNALFQLKKCDLEGNEKLMCRYGSGDLGYATDVLVRAMRTVAEQSEEKEIRKLYEEFKTVFNKQNYVEEAYKLGEKVLNITQSDDDGATKDRFD</sequence>